<dbReference type="PhylomeDB" id="Q6ZVU4"/>
<dbReference type="AlphaFoldDB" id="Q6ZVU4"/>
<protein>
    <submittedName>
        <fullName evidence="1">cDNA FLJ42076 fis, clone SYNOV2018921</fullName>
    </submittedName>
</protein>
<dbReference type="EMBL" id="AK124070">
    <property type="protein sequence ID" value="BAC85766.1"/>
    <property type="molecule type" value="mRNA"/>
</dbReference>
<proteinExistence type="evidence at transcript level"/>
<organism evidence="1">
    <name type="scientific">Homo sapiens</name>
    <name type="common">Human</name>
    <dbReference type="NCBI Taxonomy" id="9606"/>
    <lineage>
        <taxon>Eukaryota</taxon>
        <taxon>Metazoa</taxon>
        <taxon>Chordata</taxon>
        <taxon>Craniata</taxon>
        <taxon>Vertebrata</taxon>
        <taxon>Euteleostomi</taxon>
        <taxon>Mammalia</taxon>
        <taxon>Eutheria</taxon>
        <taxon>Euarchontoglires</taxon>
        <taxon>Primates</taxon>
        <taxon>Haplorrhini</taxon>
        <taxon>Catarrhini</taxon>
        <taxon>Hominidae</taxon>
        <taxon>Homo</taxon>
    </lineage>
</organism>
<name>Q6ZVU4_HUMAN</name>
<reference evidence="1" key="1">
    <citation type="submission" date="2003-07" db="EMBL/GenBank/DDBJ databases">
        <title>NEDO human cDNA sequencing project.</title>
        <authorList>
            <person name="Suzuki O."/>
            <person name="Sasaki N."/>
            <person name="Aotsuka S."/>
            <person name="Shoji T."/>
            <person name="Ichihara T."/>
            <person name="Shiohata N."/>
            <person name="Matsumoto K."/>
            <person name="Hirano M."/>
            <person name="Sano S."/>
            <person name="Nomura R."/>
            <person name="Yoshikawa Y."/>
            <person name="Matsumura Y."/>
            <person name="Moriya S."/>
            <person name="Chiba E."/>
            <person name="Momiyama H."/>
            <person name="Onogawa S."/>
            <person name="Kaeriyama S."/>
            <person name="Satoh N."/>
            <person name="Matsunawa H."/>
            <person name="Takahashi E."/>
            <person name="Kataoka R."/>
            <person name="Kuga N."/>
            <person name="Kuroda A."/>
            <person name="Satoh I."/>
            <person name="Kamata K."/>
            <person name="Takami S."/>
            <person name="Terashima Y."/>
            <person name="Watanabe M."/>
            <person name="Sugiyama T."/>
            <person name="Irie R."/>
            <person name="Otsuki T."/>
            <person name="Sato H."/>
            <person name="Wakamatsu A."/>
            <person name="Ishii S."/>
            <person name="Yamamoto J."/>
            <person name="Isono Y."/>
            <person name="Kawai-Hio Y."/>
            <person name="Saito K."/>
            <person name="Nishikawa T."/>
            <person name="Kimura K."/>
            <person name="Yamashita H."/>
            <person name="Matsuo K."/>
            <person name="Nakamura Y."/>
            <person name="Sekine M."/>
            <person name="Kikuchi H."/>
            <person name="Kanda K."/>
            <person name="Wagatsuma M."/>
            <person name="Murakawa K."/>
            <person name="Kanehori K."/>
            <person name="Takahashi-Fujii A."/>
            <person name="Oshima A."/>
            <person name="Sugiyama A."/>
            <person name="Kawakami B."/>
            <person name="Suzuki Y."/>
            <person name="Sugano S."/>
            <person name="Nagahari K."/>
            <person name="Masuho Y."/>
            <person name="Nagai K."/>
            <person name="Isogai T."/>
        </authorList>
    </citation>
    <scope>NUCLEOTIDE SEQUENCE</scope>
    <source>
        <tissue evidence="1">Synovial membrane tissue</tissue>
    </source>
</reference>
<accession>Q6ZVU4</accession>
<evidence type="ECO:0000313" key="1">
    <source>
        <dbReference type="EMBL" id="BAC85766.1"/>
    </source>
</evidence>
<sequence>MDSAPAGSFSASSFFDLSVTVTRAKNSRGPSSSPSELQGAHCLTSSLAAACSVAYSALWSSSPLRSPWSISSITMPRLSSEESSASLLAGADGRPPRLLFLPFWVNLLRLVLFLRPRRPLLGFLAAPRSEPACPVTSPESWACVSEAGGVGASPGVPASAACVGPSSSSRRLICLRTLVSCARSFHRTLQTPSLPGISLGMAA</sequence>